<accession>A0A2M8F9V7</accession>
<feature type="transmembrane region" description="Helical" evidence="1">
    <location>
        <begin position="60"/>
        <end position="86"/>
    </location>
</feature>
<name>A0A2M8F9V7_9BACT</name>
<protein>
    <recommendedName>
        <fullName evidence="2">DUF7847 domain-containing protein</fullName>
    </recommendedName>
</protein>
<dbReference type="AlphaFoldDB" id="A0A2M8F9V7"/>
<proteinExistence type="predicted"/>
<dbReference type="EMBL" id="PFRH01000084">
    <property type="protein sequence ID" value="PJC52501.1"/>
    <property type="molecule type" value="Genomic_DNA"/>
</dbReference>
<evidence type="ECO:0000259" key="2">
    <source>
        <dbReference type="Pfam" id="PF25231"/>
    </source>
</evidence>
<dbReference type="Pfam" id="PF25231">
    <property type="entry name" value="DUF7847"/>
    <property type="match status" value="1"/>
</dbReference>
<feature type="transmembrane region" description="Helical" evidence="1">
    <location>
        <begin position="172"/>
        <end position="201"/>
    </location>
</feature>
<sequence>MLISITDIITESFKLYKNNFKRLFVYMALTFAPGALIIISKFLLTYFFPGTTIGALGISFLIFVMVSILLTAMSFWFNLAFIRVLVQIYTGQTTDTAGAEIMHAKKVFWAAIGVTILTTLATLGGFLLLFIPGIIFMLWFAFSYIFVAVDETSVMDSMHKSKALVDGRWWQVLYRVIVPSLIFGILISIVIGIVGSPLTYILNQTSKTSDLYQIWRIMTDLISSFASAIVSPLITIGLVVLFVELKKTPVSTPETTVNTSEVSPTPPTEQV</sequence>
<dbReference type="Proteomes" id="UP000231456">
    <property type="component" value="Unassembled WGS sequence"/>
</dbReference>
<keyword evidence="1" id="KW-0472">Membrane</keyword>
<feature type="transmembrane region" description="Helical" evidence="1">
    <location>
        <begin position="107"/>
        <end position="128"/>
    </location>
</feature>
<feature type="domain" description="DUF7847" evidence="2">
    <location>
        <begin position="113"/>
        <end position="240"/>
    </location>
</feature>
<feature type="transmembrane region" description="Helical" evidence="1">
    <location>
        <begin position="134"/>
        <end position="151"/>
    </location>
</feature>
<keyword evidence="1" id="KW-1133">Transmembrane helix</keyword>
<evidence type="ECO:0000256" key="1">
    <source>
        <dbReference type="SAM" id="Phobius"/>
    </source>
</evidence>
<reference evidence="4" key="1">
    <citation type="submission" date="2017-09" db="EMBL/GenBank/DDBJ databases">
        <title>Depth-based differentiation of microbial function through sediment-hosted aquifers and enrichment of novel symbionts in the deep terrestrial subsurface.</title>
        <authorList>
            <person name="Probst A.J."/>
            <person name="Ladd B."/>
            <person name="Jarett J.K."/>
            <person name="Geller-Mcgrath D.E."/>
            <person name="Sieber C.M.K."/>
            <person name="Emerson J.B."/>
            <person name="Anantharaman K."/>
            <person name="Thomas B.C."/>
            <person name="Malmstrom R."/>
            <person name="Stieglmeier M."/>
            <person name="Klingl A."/>
            <person name="Woyke T."/>
            <person name="Ryan C.M."/>
            <person name="Banfield J.F."/>
        </authorList>
    </citation>
    <scope>NUCLEOTIDE SEQUENCE [LARGE SCALE GENOMIC DNA]</scope>
</reference>
<gene>
    <name evidence="3" type="ORF">CO030_02535</name>
</gene>
<evidence type="ECO:0000313" key="3">
    <source>
        <dbReference type="EMBL" id="PJC52501.1"/>
    </source>
</evidence>
<comment type="caution">
    <text evidence="3">The sequence shown here is derived from an EMBL/GenBank/DDBJ whole genome shotgun (WGS) entry which is preliminary data.</text>
</comment>
<dbReference type="InterPro" id="IPR057169">
    <property type="entry name" value="DUF7847"/>
</dbReference>
<organism evidence="3 4">
    <name type="scientific">Candidatus Magasanikbacteria bacterium CG_4_9_14_0_2_um_filter_42_11</name>
    <dbReference type="NCBI Taxonomy" id="1974643"/>
    <lineage>
        <taxon>Bacteria</taxon>
        <taxon>Candidatus Magasanikiibacteriota</taxon>
    </lineage>
</organism>
<keyword evidence="1" id="KW-0812">Transmembrane</keyword>
<feature type="transmembrane region" description="Helical" evidence="1">
    <location>
        <begin position="23"/>
        <end position="48"/>
    </location>
</feature>
<evidence type="ECO:0000313" key="4">
    <source>
        <dbReference type="Proteomes" id="UP000231456"/>
    </source>
</evidence>
<feature type="transmembrane region" description="Helical" evidence="1">
    <location>
        <begin position="221"/>
        <end position="243"/>
    </location>
</feature>